<protein>
    <submittedName>
        <fullName evidence="3">Uncharacterized protein LOC105897678</fullName>
    </submittedName>
</protein>
<dbReference type="RefSeq" id="XP_042563540.1">
    <property type="nucleotide sequence ID" value="XM_042707606.1"/>
</dbReference>
<dbReference type="AlphaFoldDB" id="A0A8M1KLT6"/>
<evidence type="ECO:0000313" key="3">
    <source>
        <dbReference type="RefSeq" id="XP_042563540.1"/>
    </source>
</evidence>
<dbReference type="OrthoDB" id="413122at2759"/>
<proteinExistence type="predicted"/>
<feature type="region of interest" description="Disordered" evidence="1">
    <location>
        <begin position="212"/>
        <end position="329"/>
    </location>
</feature>
<organism evidence="2 3">
    <name type="scientific">Clupea harengus</name>
    <name type="common">Atlantic herring</name>
    <dbReference type="NCBI Taxonomy" id="7950"/>
    <lineage>
        <taxon>Eukaryota</taxon>
        <taxon>Metazoa</taxon>
        <taxon>Chordata</taxon>
        <taxon>Craniata</taxon>
        <taxon>Vertebrata</taxon>
        <taxon>Euteleostomi</taxon>
        <taxon>Actinopterygii</taxon>
        <taxon>Neopterygii</taxon>
        <taxon>Teleostei</taxon>
        <taxon>Clupei</taxon>
        <taxon>Clupeiformes</taxon>
        <taxon>Clupeoidei</taxon>
        <taxon>Clupeidae</taxon>
        <taxon>Clupea</taxon>
    </lineage>
</organism>
<sequence>MDFYSRWVEVYPMKTCNSEEIAQNVYDLVSRMGYPYGFLSRISPRCLKEINSALCKLVRLEATFILHHPQTGSLDQTTKTLIDKMVFDLSKEHPDGWDVCLPASVYRMCCSVNPSTCQRPLSLLHSKAALPLMKKPRLLMVDGGDISKFTFVLLEPQAPGSAVQLQCEECRHWSQITQPVEIKGYEDMRLKDEEYTYTCPSCRVILDETARRTGEGVTEEERGAVSERTAGDTGAKGMKREERSVWRNDEGEETSGRESGKGEGGAMSAKKNAGAAGQTMRKNTTAEEGADEDVRAATGLERKCRRGRPPLKERPAVKALEGMVSDKHKAPRKCVRLQLGKTRGRGRPRRTESLIKAGALLQEGDDGERTQGQ</sequence>
<gene>
    <name evidence="3" type="primary">LOC105897678</name>
</gene>
<evidence type="ECO:0000256" key="1">
    <source>
        <dbReference type="SAM" id="MobiDB-lite"/>
    </source>
</evidence>
<accession>A0A8M1KLT6</accession>
<dbReference type="Proteomes" id="UP000515152">
    <property type="component" value="Chromosome 1"/>
</dbReference>
<keyword evidence="2" id="KW-1185">Reference proteome</keyword>
<reference evidence="3" key="1">
    <citation type="submission" date="2025-08" db="UniProtKB">
        <authorList>
            <consortium name="RefSeq"/>
        </authorList>
    </citation>
    <scope>IDENTIFICATION</scope>
</reference>
<feature type="compositionally biased region" description="Basic and acidic residues" evidence="1">
    <location>
        <begin position="238"/>
        <end position="261"/>
    </location>
</feature>
<dbReference type="KEGG" id="char:105897678"/>
<feature type="compositionally biased region" description="Basic and acidic residues" evidence="1">
    <location>
        <begin position="212"/>
        <end position="225"/>
    </location>
</feature>
<feature type="region of interest" description="Disordered" evidence="1">
    <location>
        <begin position="341"/>
        <end position="373"/>
    </location>
</feature>
<name>A0A8M1KLT6_CLUHA</name>
<evidence type="ECO:0000313" key="2">
    <source>
        <dbReference type="Proteomes" id="UP000515152"/>
    </source>
</evidence>
<dbReference type="GeneID" id="105897678"/>